<dbReference type="Gene3D" id="3.40.50.1820">
    <property type="entry name" value="alpha/beta hydrolase"/>
    <property type="match status" value="1"/>
</dbReference>
<proteinExistence type="inferred from homology"/>
<organism evidence="8 9">
    <name type="scientific">Pseudolycoriella hygida</name>
    <dbReference type="NCBI Taxonomy" id="35572"/>
    <lineage>
        <taxon>Eukaryota</taxon>
        <taxon>Metazoa</taxon>
        <taxon>Ecdysozoa</taxon>
        <taxon>Arthropoda</taxon>
        <taxon>Hexapoda</taxon>
        <taxon>Insecta</taxon>
        <taxon>Pterygota</taxon>
        <taxon>Neoptera</taxon>
        <taxon>Endopterygota</taxon>
        <taxon>Diptera</taxon>
        <taxon>Nematocera</taxon>
        <taxon>Sciaroidea</taxon>
        <taxon>Sciaridae</taxon>
        <taxon>Pseudolycoriella</taxon>
    </lineage>
</organism>
<feature type="domain" description="Carboxylesterase type B" evidence="7">
    <location>
        <begin position="8"/>
        <end position="332"/>
    </location>
</feature>
<keyword evidence="3 6" id="KW-0378">Hydrolase</keyword>
<dbReference type="EMBL" id="WJQU01000002">
    <property type="protein sequence ID" value="KAJ6643814.1"/>
    <property type="molecule type" value="Genomic_DNA"/>
</dbReference>
<dbReference type="PANTHER" id="PTHR43142">
    <property type="entry name" value="CARBOXYLIC ESTER HYDROLASE"/>
    <property type="match status" value="1"/>
</dbReference>
<evidence type="ECO:0000313" key="9">
    <source>
        <dbReference type="Proteomes" id="UP001151699"/>
    </source>
</evidence>
<dbReference type="InterPro" id="IPR029058">
    <property type="entry name" value="AB_hydrolase_fold"/>
</dbReference>
<comment type="similarity">
    <text evidence="1 6">Belongs to the type-B carboxylesterase/lipase family.</text>
</comment>
<dbReference type="InterPro" id="IPR002018">
    <property type="entry name" value="CarbesteraseB"/>
</dbReference>
<gene>
    <name evidence="8" type="primary">EST6_0</name>
    <name evidence="8" type="ORF">Bhyg_08779</name>
</gene>
<evidence type="ECO:0000313" key="8">
    <source>
        <dbReference type="EMBL" id="KAJ6643814.1"/>
    </source>
</evidence>
<dbReference type="GO" id="GO:0052689">
    <property type="term" value="F:carboxylic ester hydrolase activity"/>
    <property type="evidence" value="ECO:0007669"/>
    <property type="project" value="UniProtKB-KW"/>
</dbReference>
<sequence length="333" mass="37683">MFCFSDASFTKKLPVIFFIHGGGFYSGSGNIYGPELLLDHDVILVTFNYRLGAFGFLSLGNEDYSGNLALKDQLLALKWVRDNIRVFGGDKNKITIHGWSAGCWSVSLHMVSPASQGLFNRAVCFSASALVPWILSYVKDHKEIAKKFAARNGVHPTNDQQLIEYLKSVDANKLVALAHTDFYSPGTEEKAIKLPWTPVVECATSKNPFLLESPENYFKKENFGRTNIDTLFGYADAESYSATSSEIQNPLLLAPFNASFHFQLPLLGLHYTYKDRDYPKWADEIRQFYFDNGDITTHVPEFTNMMNDLLSYPVHRAIKLQSQVSRGRTFYYV</sequence>
<dbReference type="EC" id="3.1.1.-" evidence="6"/>
<reference evidence="8" key="1">
    <citation type="submission" date="2022-07" db="EMBL/GenBank/DDBJ databases">
        <authorList>
            <person name="Trinca V."/>
            <person name="Uliana J.V.C."/>
            <person name="Torres T.T."/>
            <person name="Ward R.J."/>
            <person name="Monesi N."/>
        </authorList>
    </citation>
    <scope>NUCLEOTIDE SEQUENCE</scope>
    <source>
        <strain evidence="8">HSMRA1968</strain>
        <tissue evidence="8">Whole embryos</tissue>
    </source>
</reference>
<name>A0A9Q0S3V9_9DIPT</name>
<keyword evidence="9" id="KW-1185">Reference proteome</keyword>
<dbReference type="Pfam" id="PF00135">
    <property type="entry name" value="COesterase"/>
    <property type="match status" value="1"/>
</dbReference>
<protein>
    <recommendedName>
        <fullName evidence="6">Carboxylic ester hydrolase</fullName>
        <ecNumber evidence="6">3.1.1.-</ecNumber>
    </recommendedName>
</protein>
<dbReference type="PROSITE" id="PS00122">
    <property type="entry name" value="CARBOXYLESTERASE_B_1"/>
    <property type="match status" value="1"/>
</dbReference>
<accession>A0A9Q0S3V9</accession>
<keyword evidence="5" id="KW-0325">Glycoprotein</keyword>
<keyword evidence="2" id="KW-0719">Serine esterase</keyword>
<dbReference type="PANTHER" id="PTHR43142:SF1">
    <property type="entry name" value="CARBOXYLIC ESTER HYDROLASE"/>
    <property type="match status" value="1"/>
</dbReference>
<evidence type="ECO:0000256" key="5">
    <source>
        <dbReference type="ARBA" id="ARBA00023180"/>
    </source>
</evidence>
<evidence type="ECO:0000256" key="1">
    <source>
        <dbReference type="ARBA" id="ARBA00005964"/>
    </source>
</evidence>
<dbReference type="InterPro" id="IPR019826">
    <property type="entry name" value="Carboxylesterase_B_AS"/>
</dbReference>
<evidence type="ECO:0000256" key="2">
    <source>
        <dbReference type="ARBA" id="ARBA00022487"/>
    </source>
</evidence>
<evidence type="ECO:0000256" key="3">
    <source>
        <dbReference type="ARBA" id="ARBA00022801"/>
    </source>
</evidence>
<evidence type="ECO:0000256" key="4">
    <source>
        <dbReference type="ARBA" id="ARBA00023157"/>
    </source>
</evidence>
<dbReference type="OrthoDB" id="7790736at2759"/>
<dbReference type="Proteomes" id="UP001151699">
    <property type="component" value="Chromosome B"/>
</dbReference>
<dbReference type="SUPFAM" id="SSF53474">
    <property type="entry name" value="alpha/beta-Hydrolases"/>
    <property type="match status" value="1"/>
</dbReference>
<keyword evidence="4" id="KW-1015">Disulfide bond</keyword>
<comment type="caution">
    <text evidence="8">The sequence shown here is derived from an EMBL/GenBank/DDBJ whole genome shotgun (WGS) entry which is preliminary data.</text>
</comment>
<evidence type="ECO:0000259" key="7">
    <source>
        <dbReference type="Pfam" id="PF00135"/>
    </source>
</evidence>
<dbReference type="AlphaFoldDB" id="A0A9Q0S3V9"/>
<evidence type="ECO:0000256" key="6">
    <source>
        <dbReference type="RuleBase" id="RU361235"/>
    </source>
</evidence>